<dbReference type="UniPathway" id="UPA00591">
    <property type="reaction ID" value="UER00648"/>
</dbReference>
<evidence type="ECO:0000256" key="15">
    <source>
        <dbReference type="RuleBase" id="RU364099"/>
    </source>
</evidence>
<dbReference type="PANTHER" id="PTHR43340">
    <property type="entry name" value="HYPOXANTHINE-GUANINE PHOSPHORIBOSYLTRANSFERASE"/>
    <property type="match status" value="1"/>
</dbReference>
<evidence type="ECO:0000256" key="11">
    <source>
        <dbReference type="ARBA" id="ARBA00022741"/>
    </source>
</evidence>
<dbReference type="Proteomes" id="UP000050430">
    <property type="component" value="Unassembled WGS sequence"/>
</dbReference>
<dbReference type="AlphaFoldDB" id="A0A0N8GL87"/>
<proteinExistence type="inferred from homology"/>
<dbReference type="RefSeq" id="WP_062420457.1">
    <property type="nucleotide sequence ID" value="NZ_BBYA01000002.1"/>
</dbReference>
<dbReference type="Gene3D" id="3.40.50.2020">
    <property type="match status" value="1"/>
</dbReference>
<dbReference type="EC" id="2.4.2.8" evidence="15"/>
<dbReference type="GO" id="GO:0052657">
    <property type="term" value="F:guanine phosphoribosyltransferase activity"/>
    <property type="evidence" value="ECO:0007669"/>
    <property type="project" value="UniProtKB-ARBA"/>
</dbReference>
<evidence type="ECO:0000256" key="9">
    <source>
        <dbReference type="ARBA" id="ARBA00022723"/>
    </source>
</evidence>
<dbReference type="PATRIC" id="fig|229920.5.peg.1969"/>
<dbReference type="FunFam" id="3.40.50.2020:FF:000006">
    <property type="entry name" value="Hypoxanthine phosphoribosyltransferase"/>
    <property type="match status" value="1"/>
</dbReference>
<dbReference type="GO" id="GO:0000166">
    <property type="term" value="F:nucleotide binding"/>
    <property type="evidence" value="ECO:0007669"/>
    <property type="project" value="UniProtKB-KW"/>
</dbReference>
<dbReference type="InterPro" id="IPR050408">
    <property type="entry name" value="HGPRT"/>
</dbReference>
<dbReference type="GO" id="GO:0046100">
    <property type="term" value="P:hypoxanthine metabolic process"/>
    <property type="evidence" value="ECO:0007669"/>
    <property type="project" value="TreeGrafter"/>
</dbReference>
<evidence type="ECO:0000256" key="10">
    <source>
        <dbReference type="ARBA" id="ARBA00022726"/>
    </source>
</evidence>
<evidence type="ECO:0000256" key="5">
    <source>
        <dbReference type="ARBA" id="ARBA00008391"/>
    </source>
</evidence>
<keyword evidence="11 15" id="KW-0547">Nucleotide-binding</keyword>
<dbReference type="InterPro" id="IPR005904">
    <property type="entry name" value="Hxn_phspho_trans"/>
</dbReference>
<evidence type="ECO:0000256" key="2">
    <source>
        <dbReference type="ARBA" id="ARBA00004496"/>
    </source>
</evidence>
<evidence type="ECO:0000256" key="6">
    <source>
        <dbReference type="ARBA" id="ARBA00022490"/>
    </source>
</evidence>
<comment type="catalytic activity">
    <reaction evidence="13">
        <text>GMP + diphosphate = guanine + 5-phospho-alpha-D-ribose 1-diphosphate</text>
        <dbReference type="Rhea" id="RHEA:25424"/>
        <dbReference type="ChEBI" id="CHEBI:16235"/>
        <dbReference type="ChEBI" id="CHEBI:33019"/>
        <dbReference type="ChEBI" id="CHEBI:58017"/>
        <dbReference type="ChEBI" id="CHEBI:58115"/>
        <dbReference type="EC" id="2.4.2.8"/>
    </reaction>
    <physiologicalReaction direction="right-to-left" evidence="13">
        <dbReference type="Rhea" id="RHEA:25426"/>
    </physiologicalReaction>
</comment>
<dbReference type="GO" id="GO:0006166">
    <property type="term" value="P:purine ribonucleoside salvage"/>
    <property type="evidence" value="ECO:0007669"/>
    <property type="project" value="UniProtKB-KW"/>
</dbReference>
<comment type="pathway">
    <text evidence="3 15">Purine metabolism; IMP biosynthesis via salvage pathway; IMP from hypoxanthine: step 1/1.</text>
</comment>
<comment type="similarity">
    <text evidence="5 15">Belongs to the purine/pyrimidine phosphoribosyltransferase family.</text>
</comment>
<dbReference type="PANTHER" id="PTHR43340:SF1">
    <property type="entry name" value="HYPOXANTHINE PHOSPHORIBOSYLTRANSFERASE"/>
    <property type="match status" value="1"/>
</dbReference>
<dbReference type="GO" id="GO:0006178">
    <property type="term" value="P:guanine salvage"/>
    <property type="evidence" value="ECO:0007669"/>
    <property type="project" value="TreeGrafter"/>
</dbReference>
<feature type="domain" description="Phosphoribosyltransferase" evidence="16">
    <location>
        <begin position="18"/>
        <end position="163"/>
    </location>
</feature>
<dbReference type="OrthoDB" id="9802824at2"/>
<evidence type="ECO:0000256" key="8">
    <source>
        <dbReference type="ARBA" id="ARBA00022679"/>
    </source>
</evidence>
<dbReference type="InterPro" id="IPR000836">
    <property type="entry name" value="PRTase_dom"/>
</dbReference>
<dbReference type="NCBIfam" id="TIGR01203">
    <property type="entry name" value="HGPRTase"/>
    <property type="match status" value="1"/>
</dbReference>
<dbReference type="InterPro" id="IPR029057">
    <property type="entry name" value="PRTase-like"/>
</dbReference>
<keyword evidence="18" id="KW-1185">Reference proteome</keyword>
<dbReference type="SUPFAM" id="SSF53271">
    <property type="entry name" value="PRTase-like"/>
    <property type="match status" value="1"/>
</dbReference>
<name>A0A0N8GL87_9CHLR</name>
<evidence type="ECO:0000259" key="16">
    <source>
        <dbReference type="Pfam" id="PF00156"/>
    </source>
</evidence>
<gene>
    <name evidence="17" type="ORF">ADM99_10290</name>
</gene>
<accession>A0A0N8GL87</accession>
<evidence type="ECO:0000313" key="18">
    <source>
        <dbReference type="Proteomes" id="UP000050430"/>
    </source>
</evidence>
<keyword evidence="7 15" id="KW-0328">Glycosyltransferase</keyword>
<evidence type="ECO:0000256" key="3">
    <source>
        <dbReference type="ARBA" id="ARBA00004669"/>
    </source>
</evidence>
<dbReference type="STRING" id="229920.ADM99_10290"/>
<evidence type="ECO:0000256" key="13">
    <source>
        <dbReference type="ARBA" id="ARBA00048811"/>
    </source>
</evidence>
<comment type="pathway">
    <text evidence="4">Purine metabolism; GMP biosynthesis via salvage pathway; GMP from guanine: step 1/1.</text>
</comment>
<evidence type="ECO:0000256" key="12">
    <source>
        <dbReference type="ARBA" id="ARBA00022842"/>
    </source>
</evidence>
<reference evidence="17 18" key="1">
    <citation type="submission" date="2015-07" db="EMBL/GenBank/DDBJ databases">
        <title>Genome sequence of Leptolinea tardivitalis DSM 16556.</title>
        <authorList>
            <person name="Hemp J."/>
            <person name="Ward L.M."/>
            <person name="Pace L.A."/>
            <person name="Fischer W.W."/>
        </authorList>
    </citation>
    <scope>NUCLEOTIDE SEQUENCE [LARGE SCALE GENOMIC DNA]</scope>
    <source>
        <strain evidence="17 18">YMTK-2</strain>
    </source>
</reference>
<dbReference type="EMBL" id="LGCK01000010">
    <property type="protein sequence ID" value="KPL71810.1"/>
    <property type="molecule type" value="Genomic_DNA"/>
</dbReference>
<keyword evidence="8 15" id="KW-0808">Transferase</keyword>
<evidence type="ECO:0000313" key="17">
    <source>
        <dbReference type="EMBL" id="KPL71810.1"/>
    </source>
</evidence>
<dbReference type="GO" id="GO:0032263">
    <property type="term" value="P:GMP salvage"/>
    <property type="evidence" value="ECO:0007669"/>
    <property type="project" value="TreeGrafter"/>
</dbReference>
<comment type="subcellular location">
    <subcellularLocation>
        <location evidence="2 15">Cytoplasm</location>
    </subcellularLocation>
</comment>
<keyword evidence="10 15" id="KW-0660">Purine salvage</keyword>
<dbReference type="GO" id="GO:0004422">
    <property type="term" value="F:hypoxanthine phosphoribosyltransferase activity"/>
    <property type="evidence" value="ECO:0007669"/>
    <property type="project" value="InterPro"/>
</dbReference>
<dbReference type="GO" id="GO:0005829">
    <property type="term" value="C:cytosol"/>
    <property type="evidence" value="ECO:0007669"/>
    <property type="project" value="TreeGrafter"/>
</dbReference>
<comment type="catalytic activity">
    <reaction evidence="14">
        <text>IMP + diphosphate = hypoxanthine + 5-phospho-alpha-D-ribose 1-diphosphate</text>
        <dbReference type="Rhea" id="RHEA:17973"/>
        <dbReference type="ChEBI" id="CHEBI:17368"/>
        <dbReference type="ChEBI" id="CHEBI:33019"/>
        <dbReference type="ChEBI" id="CHEBI:58017"/>
        <dbReference type="ChEBI" id="CHEBI:58053"/>
        <dbReference type="EC" id="2.4.2.8"/>
    </reaction>
    <physiologicalReaction direction="right-to-left" evidence="14">
        <dbReference type="Rhea" id="RHEA:17975"/>
    </physiologicalReaction>
</comment>
<comment type="cofactor">
    <cofactor evidence="1 15">
        <name>Mg(2+)</name>
        <dbReference type="ChEBI" id="CHEBI:18420"/>
    </cofactor>
</comment>
<keyword evidence="6 15" id="KW-0963">Cytoplasm</keyword>
<dbReference type="GO" id="GO:0000287">
    <property type="term" value="F:magnesium ion binding"/>
    <property type="evidence" value="ECO:0007669"/>
    <property type="project" value="TreeGrafter"/>
</dbReference>
<protein>
    <recommendedName>
        <fullName evidence="15">Hypoxanthine phosphoribosyltransferase</fullName>
        <ecNumber evidence="15">2.4.2.8</ecNumber>
    </recommendedName>
</protein>
<evidence type="ECO:0000256" key="4">
    <source>
        <dbReference type="ARBA" id="ARBA00004676"/>
    </source>
</evidence>
<organism evidence="17 18">
    <name type="scientific">Leptolinea tardivitalis</name>
    <dbReference type="NCBI Taxonomy" id="229920"/>
    <lineage>
        <taxon>Bacteria</taxon>
        <taxon>Bacillati</taxon>
        <taxon>Chloroflexota</taxon>
        <taxon>Anaerolineae</taxon>
        <taxon>Anaerolineales</taxon>
        <taxon>Anaerolineaceae</taxon>
        <taxon>Leptolinea</taxon>
    </lineage>
</organism>
<keyword evidence="9 15" id="KW-0479">Metal-binding</keyword>
<dbReference type="GO" id="GO:0032264">
    <property type="term" value="P:IMP salvage"/>
    <property type="evidence" value="ECO:0007669"/>
    <property type="project" value="UniProtKB-UniPathway"/>
</dbReference>
<evidence type="ECO:0000256" key="14">
    <source>
        <dbReference type="ARBA" id="ARBA00049402"/>
    </source>
</evidence>
<sequence>MKDYRDFLAEVLIPEDKLQKRITELGAEISRDYAGKEILLICILRGGVMFLTDLIRHIDTPLAIEFMAVSSYGVGGRESQGQVRITLDLNCSIQDKHVILVEDIIDSGHTLASVIELLETRDPASLCICTLLDKVERREVNVPVKYTGFTIPNKFVFGYGLDIDDFYRNLPFIGVVDLERYQP</sequence>
<dbReference type="CDD" id="cd06223">
    <property type="entry name" value="PRTases_typeI"/>
    <property type="match status" value="1"/>
</dbReference>
<keyword evidence="12 15" id="KW-0460">Magnesium</keyword>
<comment type="caution">
    <text evidence="17">The sequence shown here is derived from an EMBL/GenBank/DDBJ whole genome shotgun (WGS) entry which is preliminary data.</text>
</comment>
<dbReference type="Pfam" id="PF00156">
    <property type="entry name" value="Pribosyltran"/>
    <property type="match status" value="1"/>
</dbReference>
<evidence type="ECO:0000256" key="7">
    <source>
        <dbReference type="ARBA" id="ARBA00022676"/>
    </source>
</evidence>
<evidence type="ECO:0000256" key="1">
    <source>
        <dbReference type="ARBA" id="ARBA00001946"/>
    </source>
</evidence>